<reference evidence="1 2" key="1">
    <citation type="journal article" date="2019" name="Sci. Rep.">
        <title>Orb-weaving spider Araneus ventricosus genome elucidates the spidroin gene catalogue.</title>
        <authorList>
            <person name="Kono N."/>
            <person name="Nakamura H."/>
            <person name="Ohtoshi R."/>
            <person name="Moran D.A.P."/>
            <person name="Shinohara A."/>
            <person name="Yoshida Y."/>
            <person name="Fujiwara M."/>
            <person name="Mori M."/>
            <person name="Tomita M."/>
            <person name="Arakawa K."/>
        </authorList>
    </citation>
    <scope>NUCLEOTIDE SEQUENCE [LARGE SCALE GENOMIC DNA]</scope>
</reference>
<sequence length="177" mass="19982">EPAGTPFFRTFLGNGERLSTLFFTYTKYDEPAGRPFFRTFLGNGERLSRSSLLIPKYGEPAGRPFFRTLPRNGASSALLYIPSTTSLPDALFFAPSSEMESVYARSSLLIPSTMSLPGRSLSPRKVQQRESWDARGSECLVDIFMSKYVCNWLRIRGTKYVGVSRTQPLPDFFCTFK</sequence>
<feature type="non-terminal residue" evidence="1">
    <location>
        <position position="1"/>
    </location>
</feature>
<gene>
    <name evidence="1" type="ORF">AVEN_61109_1</name>
</gene>
<name>A0A4Y2VCR4_ARAVE</name>
<keyword evidence="2" id="KW-1185">Reference proteome</keyword>
<accession>A0A4Y2VCR4</accession>
<comment type="caution">
    <text evidence="1">The sequence shown here is derived from an EMBL/GenBank/DDBJ whole genome shotgun (WGS) entry which is preliminary data.</text>
</comment>
<protein>
    <submittedName>
        <fullName evidence="1">Uncharacterized protein</fullName>
    </submittedName>
</protein>
<organism evidence="1 2">
    <name type="scientific">Araneus ventricosus</name>
    <name type="common">Orbweaver spider</name>
    <name type="synonym">Epeira ventricosa</name>
    <dbReference type="NCBI Taxonomy" id="182803"/>
    <lineage>
        <taxon>Eukaryota</taxon>
        <taxon>Metazoa</taxon>
        <taxon>Ecdysozoa</taxon>
        <taxon>Arthropoda</taxon>
        <taxon>Chelicerata</taxon>
        <taxon>Arachnida</taxon>
        <taxon>Araneae</taxon>
        <taxon>Araneomorphae</taxon>
        <taxon>Entelegynae</taxon>
        <taxon>Araneoidea</taxon>
        <taxon>Araneidae</taxon>
        <taxon>Araneus</taxon>
    </lineage>
</organism>
<dbReference type="EMBL" id="BGPR01044678">
    <property type="protein sequence ID" value="GBO21480.1"/>
    <property type="molecule type" value="Genomic_DNA"/>
</dbReference>
<evidence type="ECO:0000313" key="2">
    <source>
        <dbReference type="Proteomes" id="UP000499080"/>
    </source>
</evidence>
<proteinExistence type="predicted"/>
<dbReference type="AlphaFoldDB" id="A0A4Y2VCR4"/>
<dbReference type="Proteomes" id="UP000499080">
    <property type="component" value="Unassembled WGS sequence"/>
</dbReference>
<evidence type="ECO:0000313" key="1">
    <source>
        <dbReference type="EMBL" id="GBO21480.1"/>
    </source>
</evidence>